<feature type="compositionally biased region" description="Acidic residues" evidence="1">
    <location>
        <begin position="1"/>
        <end position="13"/>
    </location>
</feature>
<evidence type="ECO:0000313" key="3">
    <source>
        <dbReference type="Proteomes" id="UP001142489"/>
    </source>
</evidence>
<protein>
    <submittedName>
        <fullName evidence="2">Uncharacterized protein</fullName>
    </submittedName>
</protein>
<feature type="compositionally biased region" description="Basic and acidic residues" evidence="1">
    <location>
        <begin position="14"/>
        <end position="25"/>
    </location>
</feature>
<sequence>MEDSDYVVSDEEISTNKERHSRLGEDNLDDTLEYDFSAPPLREKKLKELQTYDVLLPDKATHHEVKAQTDSGLMMDPDILPVSRSPECGISNPYISYKNVADIPETKKAEGVNNRTE</sequence>
<proteinExistence type="predicted"/>
<dbReference type="OrthoDB" id="9950802at2759"/>
<reference evidence="2" key="1">
    <citation type="journal article" date="2023" name="DNA Res.">
        <title>Chromosome-level genome assembly of Phrynocephalus forsythii using third-generation DNA sequencing and Hi-C analysis.</title>
        <authorList>
            <person name="Qi Y."/>
            <person name="Zhao W."/>
            <person name="Zhao Y."/>
            <person name="Niu C."/>
            <person name="Cao S."/>
            <person name="Zhang Y."/>
        </authorList>
    </citation>
    <scope>NUCLEOTIDE SEQUENCE</scope>
    <source>
        <tissue evidence="2">Muscle</tissue>
    </source>
</reference>
<accession>A0A9Q0XPZ5</accession>
<dbReference type="Proteomes" id="UP001142489">
    <property type="component" value="Unassembled WGS sequence"/>
</dbReference>
<keyword evidence="3" id="KW-1185">Reference proteome</keyword>
<dbReference type="AlphaFoldDB" id="A0A9Q0XPZ5"/>
<evidence type="ECO:0000313" key="2">
    <source>
        <dbReference type="EMBL" id="KAJ7320477.1"/>
    </source>
</evidence>
<gene>
    <name evidence="2" type="ORF">JRQ81_019988</name>
</gene>
<feature type="region of interest" description="Disordered" evidence="1">
    <location>
        <begin position="1"/>
        <end position="26"/>
    </location>
</feature>
<organism evidence="2 3">
    <name type="scientific">Phrynocephalus forsythii</name>
    <dbReference type="NCBI Taxonomy" id="171643"/>
    <lineage>
        <taxon>Eukaryota</taxon>
        <taxon>Metazoa</taxon>
        <taxon>Chordata</taxon>
        <taxon>Craniata</taxon>
        <taxon>Vertebrata</taxon>
        <taxon>Euteleostomi</taxon>
        <taxon>Lepidosauria</taxon>
        <taxon>Squamata</taxon>
        <taxon>Bifurcata</taxon>
        <taxon>Unidentata</taxon>
        <taxon>Episquamata</taxon>
        <taxon>Toxicofera</taxon>
        <taxon>Iguania</taxon>
        <taxon>Acrodonta</taxon>
        <taxon>Agamidae</taxon>
        <taxon>Agaminae</taxon>
        <taxon>Phrynocephalus</taxon>
    </lineage>
</organism>
<dbReference type="EMBL" id="JAPFRF010000010">
    <property type="protein sequence ID" value="KAJ7320477.1"/>
    <property type="molecule type" value="Genomic_DNA"/>
</dbReference>
<evidence type="ECO:0000256" key="1">
    <source>
        <dbReference type="SAM" id="MobiDB-lite"/>
    </source>
</evidence>
<comment type="caution">
    <text evidence="2">The sequence shown here is derived from an EMBL/GenBank/DDBJ whole genome shotgun (WGS) entry which is preliminary data.</text>
</comment>
<name>A0A9Q0XPZ5_9SAUR</name>